<feature type="compositionally biased region" description="Basic and acidic residues" evidence="7">
    <location>
        <begin position="432"/>
        <end position="441"/>
    </location>
</feature>
<accession>A0A4Q9MI70</accession>
<dbReference type="PROSITE" id="PS50942">
    <property type="entry name" value="ENTH"/>
    <property type="match status" value="1"/>
</dbReference>
<dbReference type="EMBL" id="ML143443">
    <property type="protein sequence ID" value="TBU26587.1"/>
    <property type="molecule type" value="Genomic_DNA"/>
</dbReference>
<feature type="region of interest" description="Disordered" evidence="7">
    <location>
        <begin position="504"/>
        <end position="527"/>
    </location>
</feature>
<dbReference type="GO" id="GO:0005886">
    <property type="term" value="C:plasma membrane"/>
    <property type="evidence" value="ECO:0007669"/>
    <property type="project" value="TreeGrafter"/>
</dbReference>
<dbReference type="Pfam" id="PF02809">
    <property type="entry name" value="UIM"/>
    <property type="match status" value="2"/>
</dbReference>
<dbReference type="InterPro" id="IPR013809">
    <property type="entry name" value="ENTH"/>
</dbReference>
<evidence type="ECO:0000313" key="9">
    <source>
        <dbReference type="EMBL" id="TBU26587.1"/>
    </source>
</evidence>
<dbReference type="GO" id="GO:0007015">
    <property type="term" value="P:actin filament organization"/>
    <property type="evidence" value="ECO:0007669"/>
    <property type="project" value="TreeGrafter"/>
</dbReference>
<keyword evidence="5" id="KW-0446">Lipid-binding</keyword>
<dbReference type="SMART" id="SM00273">
    <property type="entry name" value="ENTH"/>
    <property type="match status" value="1"/>
</dbReference>
<dbReference type="InterPro" id="IPR008942">
    <property type="entry name" value="ENTH_VHS"/>
</dbReference>
<evidence type="ECO:0000256" key="1">
    <source>
        <dbReference type="ARBA" id="ARBA00004496"/>
    </source>
</evidence>
<dbReference type="InterPro" id="IPR003903">
    <property type="entry name" value="UIM_dom"/>
</dbReference>
<evidence type="ECO:0000256" key="7">
    <source>
        <dbReference type="SAM" id="MobiDB-lite"/>
    </source>
</evidence>
<dbReference type="Pfam" id="PF01417">
    <property type="entry name" value="ENTH"/>
    <property type="match status" value="1"/>
</dbReference>
<dbReference type="GO" id="GO:0005543">
    <property type="term" value="F:phospholipid binding"/>
    <property type="evidence" value="ECO:0007669"/>
    <property type="project" value="TreeGrafter"/>
</dbReference>
<dbReference type="SUPFAM" id="SSF48464">
    <property type="entry name" value="ENTH/VHS domain"/>
    <property type="match status" value="1"/>
</dbReference>
<dbReference type="GO" id="GO:0030276">
    <property type="term" value="F:clathrin binding"/>
    <property type="evidence" value="ECO:0007669"/>
    <property type="project" value="TreeGrafter"/>
</dbReference>
<dbReference type="FunFam" id="1.25.40.90:FF:000006">
    <property type="entry name" value="Clathrin interactor 1"/>
    <property type="match status" value="1"/>
</dbReference>
<dbReference type="OrthoDB" id="4033880at2759"/>
<reference evidence="9" key="1">
    <citation type="submission" date="2019-01" db="EMBL/GenBank/DDBJ databases">
        <title>Draft genome sequences of three monokaryotic isolates of the white-rot basidiomycete fungus Dichomitus squalens.</title>
        <authorList>
            <consortium name="DOE Joint Genome Institute"/>
            <person name="Lopez S.C."/>
            <person name="Andreopoulos B."/>
            <person name="Pangilinan J."/>
            <person name="Lipzen A."/>
            <person name="Riley R."/>
            <person name="Ahrendt S."/>
            <person name="Ng V."/>
            <person name="Barry K."/>
            <person name="Daum C."/>
            <person name="Grigoriev I.V."/>
            <person name="Hilden K.S."/>
            <person name="Makela M.R."/>
            <person name="de Vries R.P."/>
        </authorList>
    </citation>
    <scope>NUCLEOTIDE SEQUENCE [LARGE SCALE GENOMIC DNA]</scope>
    <source>
        <strain evidence="9">OM18370.1</strain>
    </source>
</reference>
<keyword evidence="3" id="KW-0963">Cytoplasm</keyword>
<keyword evidence="4" id="KW-0597">Phosphoprotein</keyword>
<dbReference type="GO" id="GO:0006897">
    <property type="term" value="P:endocytosis"/>
    <property type="evidence" value="ECO:0007669"/>
    <property type="project" value="TreeGrafter"/>
</dbReference>
<dbReference type="Gene3D" id="1.25.40.90">
    <property type="match status" value="1"/>
</dbReference>
<evidence type="ECO:0000259" key="8">
    <source>
        <dbReference type="PROSITE" id="PS50942"/>
    </source>
</evidence>
<sequence>MSLPNFGRSAVRAAKNYTKGFSHAQIKARNATCNDPWPPSGKEMFELAQMTYRQGDFIDIMEVIDKRLNDKGKNWRHVFKSLVVLDYLLHSGSENVIVYCEENLYEIKTLREFQYIDEEGRDQGANVRQKAKDITNLLMDKRRLHQERVARSRMRDRMLGRTSTDTDDDDEGGRPLYRRPVTKPPLGTLSKKQDEEDENLRRAIEESKRDAQARSTAEDRDLQRAIELSKEDEERRRRLVDLAANGVFDDTVPSGADAPLIDLDGPAQTIAIQPQFTSMQPQFTSIQPQFTSLQPQFTSIQPQFTSFNPYLQQAQQEAMQQEYLRQQAEYARHQLEAEALAAAQQAQLLLQQQQQLQPQPLSPQRTAFGSNNPFIAGPSSPTIPERPITSPPHNGPVSFNLTGTYEGRRPATSFDEGRERREASRPYSTSTEPRRRGLGEENERLANLFANYTGDGVDTFGNTGPLRFGQTEYGRLAAQKTGAVTTDRTGVAANTKNPFLMESPQRVAPAPASASTSTDAEGNLIEL</sequence>
<feature type="domain" description="ENTH" evidence="8">
    <location>
        <begin position="16"/>
        <end position="148"/>
    </location>
</feature>
<keyword evidence="6" id="KW-0175">Coiled coil</keyword>
<dbReference type="GO" id="GO:0005768">
    <property type="term" value="C:endosome"/>
    <property type="evidence" value="ECO:0007669"/>
    <property type="project" value="TreeGrafter"/>
</dbReference>
<feature type="coiled-coil region" evidence="6">
    <location>
        <begin position="316"/>
        <end position="352"/>
    </location>
</feature>
<protein>
    <submittedName>
        <fullName evidence="9">ENTH-domain-containing protein</fullName>
    </submittedName>
</protein>
<dbReference type="PANTHER" id="PTHR12276">
    <property type="entry name" value="EPSIN/ENT-RELATED"/>
    <property type="match status" value="1"/>
</dbReference>
<organism evidence="9">
    <name type="scientific">Dichomitus squalens</name>
    <dbReference type="NCBI Taxonomy" id="114155"/>
    <lineage>
        <taxon>Eukaryota</taxon>
        <taxon>Fungi</taxon>
        <taxon>Dikarya</taxon>
        <taxon>Basidiomycota</taxon>
        <taxon>Agaricomycotina</taxon>
        <taxon>Agaricomycetes</taxon>
        <taxon>Polyporales</taxon>
        <taxon>Polyporaceae</taxon>
        <taxon>Dichomitus</taxon>
    </lineage>
</organism>
<dbReference type="PROSITE" id="PS50330">
    <property type="entry name" value="UIM"/>
    <property type="match status" value="2"/>
</dbReference>
<name>A0A4Q9MI70_9APHY</name>
<feature type="compositionally biased region" description="Low complexity" evidence="7">
    <location>
        <begin position="508"/>
        <end position="518"/>
    </location>
</feature>
<comment type="similarity">
    <text evidence="2">Belongs to the epsin family.</text>
</comment>
<dbReference type="AlphaFoldDB" id="A0A4Q9MI70"/>
<feature type="compositionally biased region" description="Basic and acidic residues" evidence="7">
    <location>
        <begin position="149"/>
        <end position="159"/>
    </location>
</feature>
<evidence type="ECO:0000256" key="6">
    <source>
        <dbReference type="SAM" id="Coils"/>
    </source>
</evidence>
<dbReference type="GO" id="GO:0030125">
    <property type="term" value="C:clathrin vesicle coat"/>
    <property type="evidence" value="ECO:0007669"/>
    <property type="project" value="TreeGrafter"/>
</dbReference>
<evidence type="ECO:0000256" key="5">
    <source>
        <dbReference type="ARBA" id="ARBA00023121"/>
    </source>
</evidence>
<feature type="region of interest" description="Disordered" evidence="7">
    <location>
        <begin position="149"/>
        <end position="227"/>
    </location>
</feature>
<feature type="region of interest" description="Disordered" evidence="7">
    <location>
        <begin position="354"/>
        <end position="441"/>
    </location>
</feature>
<dbReference type="CDD" id="cd16991">
    <property type="entry name" value="ENTH_Ent1_Ent2"/>
    <property type="match status" value="1"/>
</dbReference>
<dbReference type="Proteomes" id="UP000292957">
    <property type="component" value="Unassembled WGS sequence"/>
</dbReference>
<feature type="compositionally biased region" description="Basic and acidic residues" evidence="7">
    <location>
        <begin position="191"/>
        <end position="227"/>
    </location>
</feature>
<feature type="compositionally biased region" description="Polar residues" evidence="7">
    <location>
        <begin position="362"/>
        <end position="373"/>
    </location>
</feature>
<evidence type="ECO:0000256" key="3">
    <source>
        <dbReference type="ARBA" id="ARBA00022490"/>
    </source>
</evidence>
<proteinExistence type="inferred from homology"/>
<dbReference type="PANTHER" id="PTHR12276:SF110">
    <property type="entry name" value="EPSIN-1-RELATED"/>
    <property type="match status" value="1"/>
</dbReference>
<gene>
    <name evidence="9" type="ORF">BD311DRAFT_808305</name>
</gene>
<dbReference type="SMART" id="SM00726">
    <property type="entry name" value="UIM"/>
    <property type="match status" value="2"/>
</dbReference>
<evidence type="ECO:0000256" key="4">
    <source>
        <dbReference type="ARBA" id="ARBA00022553"/>
    </source>
</evidence>
<feature type="compositionally biased region" description="Basic and acidic residues" evidence="7">
    <location>
        <begin position="415"/>
        <end position="424"/>
    </location>
</feature>
<comment type="subcellular location">
    <subcellularLocation>
        <location evidence="1">Cytoplasm</location>
    </subcellularLocation>
</comment>
<evidence type="ECO:0000256" key="2">
    <source>
        <dbReference type="ARBA" id="ARBA00010130"/>
    </source>
</evidence>